<dbReference type="AlphaFoldDB" id="A0A084R118"/>
<dbReference type="Proteomes" id="UP000028524">
    <property type="component" value="Unassembled WGS sequence"/>
</dbReference>
<proteinExistence type="predicted"/>
<evidence type="ECO:0000313" key="2">
    <source>
        <dbReference type="EMBL" id="KFA69903.1"/>
    </source>
</evidence>
<protein>
    <submittedName>
        <fullName evidence="2">Uncharacterized protein</fullName>
    </submittedName>
</protein>
<evidence type="ECO:0000256" key="1">
    <source>
        <dbReference type="SAM" id="MobiDB-lite"/>
    </source>
</evidence>
<dbReference type="InParanoid" id="A0A084R118"/>
<keyword evidence="3" id="KW-1185">Reference proteome</keyword>
<sequence>MSASSSSSSRSSPSRDMKVDDDKLHSVGRGPEHDEVKNSTAVTGPAGLAQPWHKLLKAEENAGVNPWLNWKPNPNDFGEKPWLKIKWSEDDLGSSVDRAGIVRSKSPDVMSGYSVGGLPLE</sequence>
<organism evidence="2 3">
    <name type="scientific">Stachybotrys chlorohalonatus (strain IBT 40285)</name>
    <dbReference type="NCBI Taxonomy" id="1283841"/>
    <lineage>
        <taxon>Eukaryota</taxon>
        <taxon>Fungi</taxon>
        <taxon>Dikarya</taxon>
        <taxon>Ascomycota</taxon>
        <taxon>Pezizomycotina</taxon>
        <taxon>Sordariomycetes</taxon>
        <taxon>Hypocreomycetidae</taxon>
        <taxon>Hypocreales</taxon>
        <taxon>Stachybotryaceae</taxon>
        <taxon>Stachybotrys</taxon>
    </lineage>
</organism>
<reference evidence="2 3" key="1">
    <citation type="journal article" date="2014" name="BMC Genomics">
        <title>Comparative genome sequencing reveals chemotype-specific gene clusters in the toxigenic black mold Stachybotrys.</title>
        <authorList>
            <person name="Semeiks J."/>
            <person name="Borek D."/>
            <person name="Otwinowski Z."/>
            <person name="Grishin N.V."/>
        </authorList>
    </citation>
    <scope>NUCLEOTIDE SEQUENCE [LARGE SCALE GENOMIC DNA]</scope>
    <source>
        <strain evidence="2 3">IBT 40285</strain>
    </source>
</reference>
<feature type="compositionally biased region" description="Low complexity" evidence="1">
    <location>
        <begin position="1"/>
        <end position="12"/>
    </location>
</feature>
<feature type="compositionally biased region" description="Basic and acidic residues" evidence="1">
    <location>
        <begin position="13"/>
        <end position="37"/>
    </location>
</feature>
<dbReference type="HOGENOM" id="CLU_2039597_0_0_1"/>
<dbReference type="EMBL" id="KL659328">
    <property type="protein sequence ID" value="KFA69903.1"/>
    <property type="molecule type" value="Genomic_DNA"/>
</dbReference>
<feature type="region of interest" description="Disordered" evidence="1">
    <location>
        <begin position="1"/>
        <end position="46"/>
    </location>
</feature>
<accession>A0A084R118</accession>
<name>A0A084R118_STAC4</name>
<evidence type="ECO:0000313" key="3">
    <source>
        <dbReference type="Proteomes" id="UP000028524"/>
    </source>
</evidence>
<gene>
    <name evidence="2" type="ORF">S40285_07454</name>
</gene>